<dbReference type="GO" id="GO:0045022">
    <property type="term" value="P:early endosome to late endosome transport"/>
    <property type="evidence" value="ECO:0007669"/>
    <property type="project" value="TreeGrafter"/>
</dbReference>
<accession>A0A8T2K842</accession>
<comment type="similarity">
    <text evidence="11">Belongs to the RILPL family.</text>
</comment>
<dbReference type="InterPro" id="IPR021563">
    <property type="entry name" value="RILP_dimer"/>
</dbReference>
<gene>
    <name evidence="19" type="ORF">GDO86_003147</name>
</gene>
<evidence type="ECO:0000256" key="6">
    <source>
        <dbReference type="ARBA" id="ARBA00022927"/>
    </source>
</evidence>
<evidence type="ECO:0000313" key="20">
    <source>
        <dbReference type="Proteomes" id="UP000812440"/>
    </source>
</evidence>
<sequence length="401" mass="45809">MEVEETVWLKSPGNLSVQDVYRMAVCIGSELQALTEQYGTDAVSTMVPQVVRVLELLESYAGGSGRERGCTEEELLIRALNTVHMGREERTAAADLQEKLLDAQRKEHVLQNQLSQLSEQNQKLLGQLAESKSQEDCAAREERDLMLNLKKVVDMQRDQIRALTHDNTQKSKDTEALQEQLDRFMKMNEDLRRKMSVVQAQLKSSLQRKTELETLLQEKQKETDMDSQRSPASCNILDSNMNTEISSKPDTSQDVSNQPCFTKDDVRQILQERNELKTNLFLVNEELQYYQRELRNEQRIPKLLLRGWKSAIKKQRKKIKAKMLGIVESPNSSSGEEDSWTEGTSTDCVDSKPVDSKIKSLFSAWYSKDTTDAGPWEIIHPKEIGLEQNEELSSVENNGRP</sequence>
<dbReference type="PROSITE" id="PS51777">
    <property type="entry name" value="RH2"/>
    <property type="match status" value="1"/>
</dbReference>
<dbReference type="PANTHER" id="PTHR21502">
    <property type="entry name" value="ZINC FINGER PROTEIN DZIP1"/>
    <property type="match status" value="1"/>
</dbReference>
<feature type="region of interest" description="Disordered" evidence="16">
    <location>
        <begin position="328"/>
        <end position="352"/>
    </location>
</feature>
<feature type="coiled-coil region" evidence="15">
    <location>
        <begin position="93"/>
        <end position="134"/>
    </location>
</feature>
<dbReference type="CDD" id="cd14445">
    <property type="entry name" value="RILP-like"/>
    <property type="match status" value="1"/>
</dbReference>
<evidence type="ECO:0000256" key="11">
    <source>
        <dbReference type="ARBA" id="ARBA00038318"/>
    </source>
</evidence>
<evidence type="ECO:0000256" key="1">
    <source>
        <dbReference type="ARBA" id="ARBA00004138"/>
    </source>
</evidence>
<feature type="domain" description="RH2" evidence="18">
    <location>
        <begin position="258"/>
        <end position="334"/>
    </location>
</feature>
<evidence type="ECO:0000313" key="19">
    <source>
        <dbReference type="EMBL" id="KAG8450761.1"/>
    </source>
</evidence>
<dbReference type="EMBL" id="JAACNH010000002">
    <property type="protein sequence ID" value="KAG8450761.1"/>
    <property type="molecule type" value="Genomic_DNA"/>
</dbReference>
<dbReference type="Pfam" id="PF09744">
    <property type="entry name" value="RH1"/>
    <property type="match status" value="1"/>
</dbReference>
<dbReference type="FunFam" id="1.20.58.1770:FF:000003">
    <property type="entry name" value="RILP-like protein 2 isoform X1"/>
    <property type="match status" value="1"/>
</dbReference>
<organism evidence="19 20">
    <name type="scientific">Hymenochirus boettgeri</name>
    <name type="common">Congo dwarf clawed frog</name>
    <dbReference type="NCBI Taxonomy" id="247094"/>
    <lineage>
        <taxon>Eukaryota</taxon>
        <taxon>Metazoa</taxon>
        <taxon>Chordata</taxon>
        <taxon>Craniata</taxon>
        <taxon>Vertebrata</taxon>
        <taxon>Euteleostomi</taxon>
        <taxon>Amphibia</taxon>
        <taxon>Batrachia</taxon>
        <taxon>Anura</taxon>
        <taxon>Pipoidea</taxon>
        <taxon>Pipidae</taxon>
        <taxon>Pipinae</taxon>
        <taxon>Hymenochirus</taxon>
    </lineage>
</organism>
<evidence type="ECO:0000256" key="3">
    <source>
        <dbReference type="ARBA" id="ARBA00004514"/>
    </source>
</evidence>
<keyword evidence="6" id="KW-0653">Protein transport</keyword>
<evidence type="ECO:0000256" key="13">
    <source>
        <dbReference type="ARBA" id="ARBA00053360"/>
    </source>
</evidence>
<dbReference type="GO" id="GO:0005764">
    <property type="term" value="C:lysosome"/>
    <property type="evidence" value="ECO:0007669"/>
    <property type="project" value="TreeGrafter"/>
</dbReference>
<keyword evidence="7 15" id="KW-0175">Coiled coil</keyword>
<dbReference type="OrthoDB" id="10069524at2759"/>
<dbReference type="GO" id="GO:0005829">
    <property type="term" value="C:cytosol"/>
    <property type="evidence" value="ECO:0007669"/>
    <property type="project" value="UniProtKB-SubCell"/>
</dbReference>
<evidence type="ECO:0000256" key="15">
    <source>
        <dbReference type="SAM" id="Coils"/>
    </source>
</evidence>
<feature type="domain" description="RH1" evidence="17">
    <location>
        <begin position="3"/>
        <end position="93"/>
    </location>
</feature>
<comment type="function">
    <text evidence="13">Involved in cell shape and neuronal morphogenesis, positively regulating the establishment and maintenance of dendritic spines. Plays a role in cellular protein transport.</text>
</comment>
<dbReference type="GO" id="GO:0031267">
    <property type="term" value="F:small GTPase binding"/>
    <property type="evidence" value="ECO:0007669"/>
    <property type="project" value="TreeGrafter"/>
</dbReference>
<evidence type="ECO:0000259" key="17">
    <source>
        <dbReference type="PROSITE" id="PS51776"/>
    </source>
</evidence>
<protein>
    <recommendedName>
        <fullName evidence="12">RILP-like protein 2</fullName>
    </recommendedName>
    <alternativeName>
        <fullName evidence="14">Rab-interacting lysosomal-like protein 2</fullName>
    </alternativeName>
</protein>
<dbReference type="Gene3D" id="6.10.230.10">
    <property type="match status" value="1"/>
</dbReference>
<dbReference type="GO" id="GO:0060271">
    <property type="term" value="P:cilium assembly"/>
    <property type="evidence" value="ECO:0007669"/>
    <property type="project" value="TreeGrafter"/>
</dbReference>
<evidence type="ECO:0000256" key="9">
    <source>
        <dbReference type="ARBA" id="ARBA00023212"/>
    </source>
</evidence>
<evidence type="ECO:0000256" key="7">
    <source>
        <dbReference type="ARBA" id="ARBA00023054"/>
    </source>
</evidence>
<dbReference type="GO" id="GO:0015031">
    <property type="term" value="P:protein transport"/>
    <property type="evidence" value="ECO:0007669"/>
    <property type="project" value="UniProtKB-KW"/>
</dbReference>
<evidence type="ECO:0000256" key="2">
    <source>
        <dbReference type="ARBA" id="ARBA00004300"/>
    </source>
</evidence>
<comment type="caution">
    <text evidence="19">The sequence shown here is derived from an EMBL/GenBank/DDBJ whole genome shotgun (WGS) entry which is preliminary data.</text>
</comment>
<comment type="subcellular location">
    <subcellularLocation>
        <location evidence="1">Cell projection</location>
        <location evidence="1">Cilium</location>
    </subcellularLocation>
    <subcellularLocation>
        <location evidence="2">Cytoplasm</location>
        <location evidence="2">Cytoskeleton</location>
        <location evidence="2">Microtubule organizing center</location>
        <location evidence="2">Centrosome</location>
    </subcellularLocation>
    <subcellularLocation>
        <location evidence="3">Cytoplasm</location>
        <location evidence="3">Cytosol</location>
    </subcellularLocation>
</comment>
<dbReference type="PROSITE" id="PS51776">
    <property type="entry name" value="RH1"/>
    <property type="match status" value="1"/>
</dbReference>
<dbReference type="Proteomes" id="UP000812440">
    <property type="component" value="Chromosome 2"/>
</dbReference>
<evidence type="ECO:0000256" key="8">
    <source>
        <dbReference type="ARBA" id="ARBA00023069"/>
    </source>
</evidence>
<dbReference type="PANTHER" id="PTHR21502:SF7">
    <property type="entry name" value="RAB-INTERACTING LYSOSOMAL PROTEIN"/>
    <property type="match status" value="1"/>
</dbReference>
<feature type="coiled-coil region" evidence="15">
    <location>
        <begin position="174"/>
        <end position="222"/>
    </location>
</feature>
<evidence type="ECO:0000256" key="5">
    <source>
        <dbReference type="ARBA" id="ARBA00022490"/>
    </source>
</evidence>
<evidence type="ECO:0000256" key="14">
    <source>
        <dbReference type="ARBA" id="ARBA00077761"/>
    </source>
</evidence>
<dbReference type="Gene3D" id="1.20.58.1770">
    <property type="match status" value="1"/>
</dbReference>
<dbReference type="GO" id="GO:0051959">
    <property type="term" value="F:dynein light intermediate chain binding"/>
    <property type="evidence" value="ECO:0007669"/>
    <property type="project" value="TreeGrafter"/>
</dbReference>
<evidence type="ECO:0000256" key="4">
    <source>
        <dbReference type="ARBA" id="ARBA00022448"/>
    </source>
</evidence>
<dbReference type="InterPro" id="IPR034743">
    <property type="entry name" value="RH1"/>
</dbReference>
<keyword evidence="4" id="KW-0813">Transport</keyword>
<evidence type="ECO:0000259" key="18">
    <source>
        <dbReference type="PROSITE" id="PS51777"/>
    </source>
</evidence>
<dbReference type="Pfam" id="PF11461">
    <property type="entry name" value="RILP"/>
    <property type="match status" value="1"/>
</dbReference>
<proteinExistence type="inferred from homology"/>
<keyword evidence="10" id="KW-0966">Cell projection</keyword>
<keyword evidence="5" id="KW-0963">Cytoplasm</keyword>
<evidence type="ECO:0000256" key="12">
    <source>
        <dbReference type="ARBA" id="ARBA00040819"/>
    </source>
</evidence>
<dbReference type="GO" id="GO:0046983">
    <property type="term" value="F:protein dimerization activity"/>
    <property type="evidence" value="ECO:0007669"/>
    <property type="project" value="InterPro"/>
</dbReference>
<keyword evidence="8" id="KW-0969">Cilium</keyword>
<dbReference type="GO" id="GO:0005813">
    <property type="term" value="C:centrosome"/>
    <property type="evidence" value="ECO:0007669"/>
    <property type="project" value="UniProtKB-SubCell"/>
</dbReference>
<dbReference type="GO" id="GO:0036064">
    <property type="term" value="C:ciliary basal body"/>
    <property type="evidence" value="ECO:0007669"/>
    <property type="project" value="TreeGrafter"/>
</dbReference>
<dbReference type="AlphaFoldDB" id="A0A8T2K842"/>
<reference evidence="19" key="1">
    <citation type="thesis" date="2020" institute="ProQuest LLC" country="789 East Eisenhower Parkway, Ann Arbor, MI, USA">
        <title>Comparative Genomics and Chromosome Evolution.</title>
        <authorList>
            <person name="Mudd A.B."/>
        </authorList>
    </citation>
    <scope>NUCLEOTIDE SEQUENCE</scope>
    <source>
        <strain evidence="19">Female2</strain>
        <tissue evidence="19">Blood</tissue>
    </source>
</reference>
<evidence type="ECO:0000256" key="10">
    <source>
        <dbReference type="ARBA" id="ARBA00023273"/>
    </source>
</evidence>
<dbReference type="InterPro" id="IPR034744">
    <property type="entry name" value="RH2"/>
</dbReference>
<keyword evidence="20" id="KW-1185">Reference proteome</keyword>
<name>A0A8T2K842_9PIPI</name>
<keyword evidence="9" id="KW-0206">Cytoskeleton</keyword>
<dbReference type="SUPFAM" id="SSF161256">
    <property type="entry name" value="RILP dimerisation region"/>
    <property type="match status" value="1"/>
</dbReference>
<evidence type="ECO:0000256" key="16">
    <source>
        <dbReference type="SAM" id="MobiDB-lite"/>
    </source>
</evidence>
<dbReference type="InterPro" id="IPR051241">
    <property type="entry name" value="DZIP_RILPL"/>
</dbReference>